<dbReference type="InterPro" id="IPR005312">
    <property type="entry name" value="DUF1759"/>
</dbReference>
<dbReference type="Pfam" id="PF03564">
    <property type="entry name" value="DUF1759"/>
    <property type="match status" value="1"/>
</dbReference>
<accession>A0AAV1LY65</accession>
<name>A0AAV1LY65_9NEOP</name>
<reference evidence="1 2" key="1">
    <citation type="submission" date="2023-11" db="EMBL/GenBank/DDBJ databases">
        <authorList>
            <person name="Hedman E."/>
            <person name="Englund M."/>
            <person name="Stromberg M."/>
            <person name="Nyberg Akerstrom W."/>
            <person name="Nylinder S."/>
            <person name="Jareborg N."/>
            <person name="Kallberg Y."/>
            <person name="Kronander E."/>
        </authorList>
    </citation>
    <scope>NUCLEOTIDE SEQUENCE [LARGE SCALE GENOMIC DNA]</scope>
</reference>
<protein>
    <submittedName>
        <fullName evidence="1">Uncharacterized protein</fullName>
    </submittedName>
</protein>
<dbReference type="PANTHER" id="PTHR22954">
    <property type="entry name" value="RETROVIRAL PROTEASE-RELATED"/>
    <property type="match status" value="1"/>
</dbReference>
<organism evidence="1 2">
    <name type="scientific">Parnassius mnemosyne</name>
    <name type="common">clouded apollo</name>
    <dbReference type="NCBI Taxonomy" id="213953"/>
    <lineage>
        <taxon>Eukaryota</taxon>
        <taxon>Metazoa</taxon>
        <taxon>Ecdysozoa</taxon>
        <taxon>Arthropoda</taxon>
        <taxon>Hexapoda</taxon>
        <taxon>Insecta</taxon>
        <taxon>Pterygota</taxon>
        <taxon>Neoptera</taxon>
        <taxon>Endopterygota</taxon>
        <taxon>Lepidoptera</taxon>
        <taxon>Glossata</taxon>
        <taxon>Ditrysia</taxon>
        <taxon>Papilionoidea</taxon>
        <taxon>Papilionidae</taxon>
        <taxon>Parnassiinae</taxon>
        <taxon>Parnassini</taxon>
        <taxon>Parnassius</taxon>
        <taxon>Driopa</taxon>
    </lineage>
</organism>
<keyword evidence="2" id="KW-1185">Reference proteome</keyword>
<gene>
    <name evidence="1" type="ORF">PARMNEM_LOCUS18070</name>
</gene>
<sequence>MAGSDGFKDATDSKVDQDATNLDALSKLQHARGQCKRTITMVENFKQGATDPSAAALQLRLRAIDNAYNNFTKLQADIAAIQGFMDHDEGFEERYFNLNASFSTVLECVRADDDDTKTSRGSRCGTTLPPIDITDFSGGIGQYRPFIDLFSTVTSSNRNPSNIQRLFYLRMYLKGEALALIDNLPLINYSYTHAFELLNNRYDNKALIVNNHINTLLDLPVIKSSAQQLRSLVSQVSQQVTALQNLGQAMQWDTILVCILTRKLDTSNLQPLPFRTQFRFHDYFKRVA</sequence>
<dbReference type="EMBL" id="CAVLGL010000104">
    <property type="protein sequence ID" value="CAK1599167.1"/>
    <property type="molecule type" value="Genomic_DNA"/>
</dbReference>
<proteinExistence type="predicted"/>
<evidence type="ECO:0000313" key="1">
    <source>
        <dbReference type="EMBL" id="CAK1599167.1"/>
    </source>
</evidence>
<dbReference type="AlphaFoldDB" id="A0AAV1LY65"/>
<comment type="caution">
    <text evidence="1">The sequence shown here is derived from an EMBL/GenBank/DDBJ whole genome shotgun (WGS) entry which is preliminary data.</text>
</comment>
<evidence type="ECO:0000313" key="2">
    <source>
        <dbReference type="Proteomes" id="UP001314205"/>
    </source>
</evidence>
<dbReference type="PANTHER" id="PTHR22954:SF3">
    <property type="entry name" value="PROTEIN CBG08539"/>
    <property type="match status" value="1"/>
</dbReference>
<dbReference type="Proteomes" id="UP001314205">
    <property type="component" value="Unassembled WGS sequence"/>
</dbReference>